<protein>
    <recommendedName>
        <fullName evidence="3">LicD family protein</fullName>
    </recommendedName>
</protein>
<sequence length="468" mass="54096">MRIVLLHFIKHSIKPVFIYRSLWLAAVHHFAIAAESIGWHRLSYLLFLLLERRATALSTSNRISAFKIKQFVEFHRAKNEWLGNTNRVGSPDPLFRCQVKEQNFLTRPPNRFAGRYSLEFTHLGLRLDGFLSNEAVGSQNVALWLDNQYIRSLPLYYRKWAPPFFHYHIKREVIARFPQSSQLSISTMEGKHLRFRKSSAAKVEVPHGDSTIFDYLSSASGIDKKGFLSLAPDTIEARQQRYLKIYARAQKYFSQSFGSPLFLMYGTLLGHIREGDFIQSDDDFDAGYLSHKRTAADVKRETMHLVVDLVLAGFTCSFNRNGRLFRLRLKDDKPDVHLDVRPVWYENGYIWAHKQACLPLEISDFEPVRTEILRGVEVDVPKNAERVLAAYYGEGWKVPDPSYSNASQKVPRFVTRKLKSVCITPADYQEMQAQIDARRPDYPEAGKLIATGLYPLYPLEDYEANCEW</sequence>
<dbReference type="AlphaFoldDB" id="A0A498C7Y7"/>
<accession>A0A498C7Y7</accession>
<organism evidence="1 2">
    <name type="scientific">Alkalispirillum mobile</name>
    <dbReference type="NCBI Taxonomy" id="85925"/>
    <lineage>
        <taxon>Bacteria</taxon>
        <taxon>Pseudomonadati</taxon>
        <taxon>Pseudomonadota</taxon>
        <taxon>Gammaproteobacteria</taxon>
        <taxon>Chromatiales</taxon>
        <taxon>Ectothiorhodospiraceae</taxon>
        <taxon>Alkalispirillum</taxon>
    </lineage>
</organism>
<evidence type="ECO:0000313" key="2">
    <source>
        <dbReference type="Proteomes" id="UP000275461"/>
    </source>
</evidence>
<name>A0A498C7Y7_9GAMM</name>
<proteinExistence type="predicted"/>
<gene>
    <name evidence="1" type="ORF">DFR31_2250</name>
</gene>
<dbReference type="Proteomes" id="UP000275461">
    <property type="component" value="Unassembled WGS sequence"/>
</dbReference>
<keyword evidence="2" id="KW-1185">Reference proteome</keyword>
<dbReference type="EMBL" id="RCDA01000003">
    <property type="protein sequence ID" value="RLK48371.1"/>
    <property type="molecule type" value="Genomic_DNA"/>
</dbReference>
<evidence type="ECO:0008006" key="3">
    <source>
        <dbReference type="Google" id="ProtNLM"/>
    </source>
</evidence>
<comment type="caution">
    <text evidence="1">The sequence shown here is derived from an EMBL/GenBank/DDBJ whole genome shotgun (WGS) entry which is preliminary data.</text>
</comment>
<reference evidence="1 2" key="1">
    <citation type="submission" date="2018-10" db="EMBL/GenBank/DDBJ databases">
        <title>Genomic Encyclopedia of Type Strains, Phase IV (KMG-IV): sequencing the most valuable type-strain genomes for metagenomic binning, comparative biology and taxonomic classification.</title>
        <authorList>
            <person name="Goeker M."/>
        </authorList>
    </citation>
    <scope>NUCLEOTIDE SEQUENCE [LARGE SCALE GENOMIC DNA]</scope>
    <source>
        <strain evidence="1 2">DSM 12769</strain>
    </source>
</reference>
<evidence type="ECO:0000313" key="1">
    <source>
        <dbReference type="EMBL" id="RLK48371.1"/>
    </source>
</evidence>